<dbReference type="SUPFAM" id="SSF52833">
    <property type="entry name" value="Thioredoxin-like"/>
    <property type="match status" value="1"/>
</dbReference>
<dbReference type="InterPro" id="IPR017937">
    <property type="entry name" value="Thioredoxin_CS"/>
</dbReference>
<evidence type="ECO:0000256" key="5">
    <source>
        <dbReference type="ARBA" id="ARBA00023284"/>
    </source>
</evidence>
<reference evidence="9 10" key="1">
    <citation type="submission" date="2018-05" db="EMBL/GenBank/DDBJ databases">
        <title>Marinilabilia rubrum sp. nov., isolated from saltern sediment.</title>
        <authorList>
            <person name="Zhang R."/>
        </authorList>
    </citation>
    <scope>NUCLEOTIDE SEQUENCE [LARGE SCALE GENOMIC DNA]</scope>
    <source>
        <strain evidence="9 10">WTE16</strain>
    </source>
</reference>
<evidence type="ECO:0000256" key="1">
    <source>
        <dbReference type="ARBA" id="ARBA00008987"/>
    </source>
</evidence>
<dbReference type="RefSeq" id="WP_109264829.1">
    <property type="nucleotide sequence ID" value="NZ_QEWP01000009.1"/>
</dbReference>
<dbReference type="PANTHER" id="PTHR45663:SF11">
    <property type="entry name" value="GEO12009P1"/>
    <property type="match status" value="1"/>
</dbReference>
<keyword evidence="7" id="KW-0732">Signal</keyword>
<keyword evidence="10" id="KW-1185">Reference proteome</keyword>
<evidence type="ECO:0000313" key="10">
    <source>
        <dbReference type="Proteomes" id="UP000244956"/>
    </source>
</evidence>
<dbReference type="InterPro" id="IPR036249">
    <property type="entry name" value="Thioredoxin-like_sf"/>
</dbReference>
<dbReference type="AlphaFoldDB" id="A0A2U2B7P6"/>
<feature type="signal peptide" evidence="7">
    <location>
        <begin position="1"/>
        <end position="24"/>
    </location>
</feature>
<evidence type="ECO:0000256" key="7">
    <source>
        <dbReference type="SAM" id="SignalP"/>
    </source>
</evidence>
<evidence type="ECO:0000256" key="2">
    <source>
        <dbReference type="ARBA" id="ARBA00022448"/>
    </source>
</evidence>
<dbReference type="PANTHER" id="PTHR45663">
    <property type="entry name" value="GEO12009P1"/>
    <property type="match status" value="1"/>
</dbReference>
<dbReference type="OrthoDB" id="9790390at2"/>
<dbReference type="PRINTS" id="PR00421">
    <property type="entry name" value="THIOREDOXIN"/>
</dbReference>
<evidence type="ECO:0000313" key="9">
    <source>
        <dbReference type="EMBL" id="PWD99090.1"/>
    </source>
</evidence>
<protein>
    <recommendedName>
        <fullName evidence="6">Thioredoxin</fullName>
    </recommendedName>
</protein>
<feature type="chain" id="PRO_5015465208" description="Thioredoxin" evidence="7">
    <location>
        <begin position="25"/>
        <end position="154"/>
    </location>
</feature>
<dbReference type="Proteomes" id="UP000244956">
    <property type="component" value="Unassembled WGS sequence"/>
</dbReference>
<name>A0A2U2B7P6_9BACT</name>
<accession>A0A2U2B7P6</accession>
<evidence type="ECO:0000259" key="8">
    <source>
        <dbReference type="PROSITE" id="PS51352"/>
    </source>
</evidence>
<feature type="domain" description="Thioredoxin" evidence="8">
    <location>
        <begin position="15"/>
        <end position="151"/>
    </location>
</feature>
<dbReference type="PROSITE" id="PS51352">
    <property type="entry name" value="THIOREDOXIN_2"/>
    <property type="match status" value="1"/>
</dbReference>
<keyword evidence="2" id="KW-0813">Transport</keyword>
<dbReference type="PROSITE" id="PS00194">
    <property type="entry name" value="THIOREDOXIN_1"/>
    <property type="match status" value="1"/>
</dbReference>
<evidence type="ECO:0000256" key="4">
    <source>
        <dbReference type="ARBA" id="ARBA00023157"/>
    </source>
</evidence>
<comment type="caution">
    <text evidence="9">The sequence shown here is derived from an EMBL/GenBank/DDBJ whole genome shotgun (WGS) entry which is preliminary data.</text>
</comment>
<dbReference type="InterPro" id="IPR005746">
    <property type="entry name" value="Thioredoxin"/>
</dbReference>
<dbReference type="GO" id="GO:0005737">
    <property type="term" value="C:cytoplasm"/>
    <property type="evidence" value="ECO:0007669"/>
    <property type="project" value="TreeGrafter"/>
</dbReference>
<evidence type="ECO:0000256" key="3">
    <source>
        <dbReference type="ARBA" id="ARBA00022982"/>
    </source>
</evidence>
<gene>
    <name evidence="9" type="primary">trxA</name>
    <name evidence="9" type="ORF">DDZ16_12610</name>
</gene>
<evidence type="ECO:0000256" key="6">
    <source>
        <dbReference type="NCBIfam" id="TIGR01068"/>
    </source>
</evidence>
<sequence>MRKNVSAIFLTAALLFAGTSFTNANEPSKGESPENGVITLDKSAFIQKVFDYENNQDWDYKGNKPAIVDFYADWCGPCRKLSPLLEEIQQEYNGKLQVYKVDTEKSRQLSAAFGIRSLPTIVFIPMDGEPRAVLGYVPKEQLTKMITDILKVSK</sequence>
<dbReference type="Gene3D" id="3.40.30.10">
    <property type="entry name" value="Glutaredoxin"/>
    <property type="match status" value="1"/>
</dbReference>
<comment type="similarity">
    <text evidence="1">Belongs to the thioredoxin family.</text>
</comment>
<dbReference type="GO" id="GO:0015035">
    <property type="term" value="F:protein-disulfide reductase activity"/>
    <property type="evidence" value="ECO:0007669"/>
    <property type="project" value="UniProtKB-UniRule"/>
</dbReference>
<dbReference type="Pfam" id="PF00085">
    <property type="entry name" value="Thioredoxin"/>
    <property type="match status" value="1"/>
</dbReference>
<organism evidence="9 10">
    <name type="scientific">Marinilabilia rubra</name>
    <dbReference type="NCBI Taxonomy" id="2162893"/>
    <lineage>
        <taxon>Bacteria</taxon>
        <taxon>Pseudomonadati</taxon>
        <taxon>Bacteroidota</taxon>
        <taxon>Bacteroidia</taxon>
        <taxon>Marinilabiliales</taxon>
        <taxon>Marinilabiliaceae</taxon>
        <taxon>Marinilabilia</taxon>
    </lineage>
</organism>
<dbReference type="InterPro" id="IPR013766">
    <property type="entry name" value="Thioredoxin_domain"/>
</dbReference>
<proteinExistence type="inferred from homology"/>
<keyword evidence="3" id="KW-0249">Electron transport</keyword>
<dbReference type="EMBL" id="QEWP01000009">
    <property type="protein sequence ID" value="PWD99090.1"/>
    <property type="molecule type" value="Genomic_DNA"/>
</dbReference>
<dbReference type="CDD" id="cd02947">
    <property type="entry name" value="TRX_family"/>
    <property type="match status" value="1"/>
</dbReference>
<dbReference type="NCBIfam" id="TIGR01068">
    <property type="entry name" value="thioredoxin"/>
    <property type="match status" value="1"/>
</dbReference>
<keyword evidence="4" id="KW-1015">Disulfide bond</keyword>
<keyword evidence="5" id="KW-0676">Redox-active center</keyword>
<dbReference type="FunFam" id="3.40.30.10:FF:000229">
    <property type="entry name" value="Thioredoxin (TRX)"/>
    <property type="match status" value="1"/>
</dbReference>